<dbReference type="FunFam" id="3.10.450.50:FF:000003">
    <property type="entry name" value="Nuclear transport factor 2 family protein"/>
    <property type="match status" value="1"/>
</dbReference>
<dbReference type="SMART" id="SM00360">
    <property type="entry name" value="RRM"/>
    <property type="match status" value="1"/>
</dbReference>
<feature type="domain" description="RRM" evidence="4">
    <location>
        <begin position="345"/>
        <end position="423"/>
    </location>
</feature>
<organism evidence="6 7">
    <name type="scientific">Acer yangbiense</name>
    <dbReference type="NCBI Taxonomy" id="1000413"/>
    <lineage>
        <taxon>Eukaryota</taxon>
        <taxon>Viridiplantae</taxon>
        <taxon>Streptophyta</taxon>
        <taxon>Embryophyta</taxon>
        <taxon>Tracheophyta</taxon>
        <taxon>Spermatophyta</taxon>
        <taxon>Magnoliopsida</taxon>
        <taxon>eudicotyledons</taxon>
        <taxon>Gunneridae</taxon>
        <taxon>Pentapetalae</taxon>
        <taxon>rosids</taxon>
        <taxon>malvids</taxon>
        <taxon>Sapindales</taxon>
        <taxon>Sapindaceae</taxon>
        <taxon>Hippocastanoideae</taxon>
        <taxon>Acereae</taxon>
        <taxon>Acer</taxon>
    </lineage>
</organism>
<dbReference type="SUPFAM" id="SSF54427">
    <property type="entry name" value="NTF2-like"/>
    <property type="match status" value="1"/>
</dbReference>
<dbReference type="Gene3D" id="3.30.70.330">
    <property type="match status" value="1"/>
</dbReference>
<dbReference type="EMBL" id="VAHF01000004">
    <property type="protein sequence ID" value="TXG63897.1"/>
    <property type="molecule type" value="Genomic_DNA"/>
</dbReference>
<evidence type="ECO:0000259" key="5">
    <source>
        <dbReference type="PROSITE" id="PS50177"/>
    </source>
</evidence>
<evidence type="ECO:0008006" key="8">
    <source>
        <dbReference type="Google" id="ProtNLM"/>
    </source>
</evidence>
<evidence type="ECO:0000313" key="7">
    <source>
        <dbReference type="Proteomes" id="UP000323000"/>
    </source>
</evidence>
<dbReference type="PANTHER" id="PTHR10693:SF29">
    <property type="entry name" value="GB|AAD20086.1"/>
    <property type="match status" value="1"/>
</dbReference>
<dbReference type="Proteomes" id="UP000323000">
    <property type="component" value="Chromosome 4"/>
</dbReference>
<dbReference type="SUPFAM" id="SSF54928">
    <property type="entry name" value="RNA-binding domain, RBD"/>
    <property type="match status" value="1"/>
</dbReference>
<dbReference type="GO" id="GO:0005829">
    <property type="term" value="C:cytosol"/>
    <property type="evidence" value="ECO:0007669"/>
    <property type="project" value="TreeGrafter"/>
</dbReference>
<dbReference type="InterPro" id="IPR035979">
    <property type="entry name" value="RBD_domain_sf"/>
</dbReference>
<evidence type="ECO:0000256" key="3">
    <source>
        <dbReference type="SAM" id="MobiDB-lite"/>
    </source>
</evidence>
<dbReference type="InterPro" id="IPR002075">
    <property type="entry name" value="NTF2_dom"/>
</dbReference>
<evidence type="ECO:0000313" key="6">
    <source>
        <dbReference type="EMBL" id="TXG63897.1"/>
    </source>
</evidence>
<accession>A0A5C7I3P3</accession>
<dbReference type="InterPro" id="IPR039539">
    <property type="entry name" value="Ras_GTPase_bind_prot"/>
</dbReference>
<keyword evidence="1 2" id="KW-0694">RNA-binding</keyword>
<sequence>MVMMNSRSCSCPNSTVLGGARGLLSNNGRRLSRTRPGDVSVHVLQQQPDLVHQFYSEASNMIRIDGDATDTASATLQIHTLVLSLNFTAIEIKTINSLASWNGGVLVMVTGSVKTKDFGGRRNFVQTFFLAPQEKGYFVLNDIFQFIDEEAIYEHPAPVLSENRFDDQLNASSTLPEQPVLAVSDYELEEEAREYVTSVHIEDDLVDKYSLPEQEQQEDPEAEVVVEETPVEESLAPIQTNLNAVHNPPIAAPDEPVAVGEPAKKTWASILRVAKDQYASSVATQPSFKKSTPAASDWNQTPTLTNQQSNYASTYVPESGYSSYAPDSGVETTEESFSFEEGDVKSVYVRNLPSTVNAAEIEQEFKNFGRIKPDGVFIRNRKDVAGVCYAFVEFEDVSGVQNAIQASPIQLDGRQVYIEERRPNSSSTSRGGSLGTHGEEAEAVTKQKPQGGALVVVVRAGEVPKTVVITTKREAMATISVHNEFYESKQAKAFGVLPLGFDLRVTKFCCFLVAHFLPMVE</sequence>
<proteinExistence type="predicted"/>
<dbReference type="InterPro" id="IPR000504">
    <property type="entry name" value="RRM_dom"/>
</dbReference>
<dbReference type="PROSITE" id="PS50177">
    <property type="entry name" value="NTF2_DOMAIN"/>
    <property type="match status" value="1"/>
</dbReference>
<gene>
    <name evidence="6" type="ORF">EZV62_010891</name>
</gene>
<dbReference type="CDD" id="cd00780">
    <property type="entry name" value="NTF2"/>
    <property type="match status" value="1"/>
</dbReference>
<reference evidence="7" key="1">
    <citation type="journal article" date="2019" name="Gigascience">
        <title>De novo genome assembly of the endangered Acer yangbiense, a plant species with extremely small populations endemic to Yunnan Province, China.</title>
        <authorList>
            <person name="Yang J."/>
            <person name="Wariss H.M."/>
            <person name="Tao L."/>
            <person name="Zhang R."/>
            <person name="Yun Q."/>
            <person name="Hollingsworth P."/>
            <person name="Dao Z."/>
            <person name="Luo G."/>
            <person name="Guo H."/>
            <person name="Ma Y."/>
            <person name="Sun W."/>
        </authorList>
    </citation>
    <scope>NUCLEOTIDE SEQUENCE [LARGE SCALE GENOMIC DNA]</scope>
    <source>
        <strain evidence="7">cv. Malutang</strain>
    </source>
</reference>
<evidence type="ECO:0000256" key="2">
    <source>
        <dbReference type="PROSITE-ProRule" id="PRU00176"/>
    </source>
</evidence>
<dbReference type="GO" id="GO:1990904">
    <property type="term" value="C:ribonucleoprotein complex"/>
    <property type="evidence" value="ECO:0007669"/>
    <property type="project" value="TreeGrafter"/>
</dbReference>
<dbReference type="InterPro" id="IPR012677">
    <property type="entry name" value="Nucleotide-bd_a/b_plait_sf"/>
</dbReference>
<comment type="caution">
    <text evidence="6">The sequence shown here is derived from an EMBL/GenBank/DDBJ whole genome shotgun (WGS) entry which is preliminary data.</text>
</comment>
<feature type="region of interest" description="Disordered" evidence="3">
    <location>
        <begin position="420"/>
        <end position="447"/>
    </location>
</feature>
<evidence type="ECO:0000259" key="4">
    <source>
        <dbReference type="PROSITE" id="PS50102"/>
    </source>
</evidence>
<keyword evidence="7" id="KW-1185">Reference proteome</keyword>
<dbReference type="Pfam" id="PF00076">
    <property type="entry name" value="RRM_1"/>
    <property type="match status" value="1"/>
</dbReference>
<dbReference type="CDD" id="cd00590">
    <property type="entry name" value="RRM_SF"/>
    <property type="match status" value="1"/>
</dbReference>
<dbReference type="InterPro" id="IPR018222">
    <property type="entry name" value="Nuclear_transport_factor_2_euk"/>
</dbReference>
<feature type="domain" description="NTF2" evidence="5">
    <location>
        <begin position="42"/>
        <end position="146"/>
    </location>
</feature>
<dbReference type="PANTHER" id="PTHR10693">
    <property type="entry name" value="RAS GTPASE-ACTIVATING PROTEIN-BINDING PROTEIN"/>
    <property type="match status" value="1"/>
</dbReference>
<name>A0A5C7I3P3_9ROSI</name>
<dbReference type="PROSITE" id="PS50102">
    <property type="entry name" value="RRM"/>
    <property type="match status" value="1"/>
</dbReference>
<dbReference type="OrthoDB" id="339151at2759"/>
<evidence type="ECO:0000256" key="1">
    <source>
        <dbReference type="ARBA" id="ARBA00022884"/>
    </source>
</evidence>
<dbReference type="Gene3D" id="3.10.450.50">
    <property type="match status" value="1"/>
</dbReference>
<dbReference type="Pfam" id="PF02136">
    <property type="entry name" value="NTF2"/>
    <property type="match status" value="1"/>
</dbReference>
<protein>
    <recommendedName>
        <fullName evidence="8">RRM domain-containing protein</fullName>
    </recommendedName>
</protein>
<dbReference type="GO" id="GO:0003729">
    <property type="term" value="F:mRNA binding"/>
    <property type="evidence" value="ECO:0007669"/>
    <property type="project" value="TreeGrafter"/>
</dbReference>
<dbReference type="InterPro" id="IPR032710">
    <property type="entry name" value="NTF2-like_dom_sf"/>
</dbReference>
<dbReference type="AlphaFoldDB" id="A0A5C7I3P3"/>
<feature type="region of interest" description="Disordered" evidence="3">
    <location>
        <begin position="282"/>
        <end position="306"/>
    </location>
</feature>